<dbReference type="SFLD" id="SFLDG00358">
    <property type="entry name" value="Main_(cytGST)"/>
    <property type="match status" value="1"/>
</dbReference>
<dbReference type="Pfam" id="PF00043">
    <property type="entry name" value="GST_C"/>
    <property type="match status" value="1"/>
</dbReference>
<dbReference type="Pfam" id="PF02798">
    <property type="entry name" value="GST_N"/>
    <property type="match status" value="1"/>
</dbReference>
<feature type="domain" description="GST N-terminal" evidence="2">
    <location>
        <begin position="1"/>
        <end position="80"/>
    </location>
</feature>
<gene>
    <name evidence="4" type="ORF">GGD55_003829</name>
</gene>
<reference evidence="4 5" key="1">
    <citation type="submission" date="2020-08" db="EMBL/GenBank/DDBJ databases">
        <title>Genomic Encyclopedia of Type Strains, Phase IV (KMG-V): Genome sequencing to study the core and pangenomes of soil and plant-associated prokaryotes.</title>
        <authorList>
            <person name="Whitman W."/>
        </authorList>
    </citation>
    <scope>NUCLEOTIDE SEQUENCE [LARGE SCALE GENOMIC DNA]</scope>
    <source>
        <strain evidence="4 5">SEMIA 4084</strain>
    </source>
</reference>
<name>A0A7W8UE58_9HYPH</name>
<feature type="domain" description="GST C-terminal" evidence="3">
    <location>
        <begin position="84"/>
        <end position="221"/>
    </location>
</feature>
<comment type="similarity">
    <text evidence="1">Belongs to the GST superfamily.</text>
</comment>
<dbReference type="PANTHER" id="PTHR43969:SF7">
    <property type="entry name" value="GST-CONTAINING FLYWCH ZINC-FINGER PROTEIN"/>
    <property type="match status" value="1"/>
</dbReference>
<proteinExistence type="inferred from homology"/>
<evidence type="ECO:0000259" key="3">
    <source>
        <dbReference type="PROSITE" id="PS50405"/>
    </source>
</evidence>
<evidence type="ECO:0000256" key="1">
    <source>
        <dbReference type="RuleBase" id="RU003494"/>
    </source>
</evidence>
<dbReference type="AlphaFoldDB" id="A0A7W8UE58"/>
<dbReference type="SUPFAM" id="SSF52833">
    <property type="entry name" value="Thioredoxin-like"/>
    <property type="match status" value="1"/>
</dbReference>
<dbReference type="Proteomes" id="UP000585507">
    <property type="component" value="Unassembled WGS sequence"/>
</dbReference>
<dbReference type="Gene3D" id="1.20.1050.10">
    <property type="match status" value="1"/>
</dbReference>
<keyword evidence="4" id="KW-0808">Transferase</keyword>
<dbReference type="EC" id="2.5.1.18" evidence="4"/>
<dbReference type="CDD" id="cd00570">
    <property type="entry name" value="GST_N_family"/>
    <property type="match status" value="1"/>
</dbReference>
<protein>
    <submittedName>
        <fullName evidence="4">Glutathione S-transferase</fullName>
        <ecNumber evidence="4">2.5.1.18</ecNumber>
    </submittedName>
</protein>
<keyword evidence="5" id="KW-1185">Reference proteome</keyword>
<dbReference type="InterPro" id="IPR004046">
    <property type="entry name" value="GST_C"/>
</dbReference>
<evidence type="ECO:0000259" key="2">
    <source>
        <dbReference type="PROSITE" id="PS50404"/>
    </source>
</evidence>
<dbReference type="PROSITE" id="PS50404">
    <property type="entry name" value="GST_NTER"/>
    <property type="match status" value="1"/>
</dbReference>
<dbReference type="PANTHER" id="PTHR43969">
    <property type="entry name" value="GLUTATHIONE S TRANSFERASE D10, ISOFORM A-RELATED"/>
    <property type="match status" value="1"/>
</dbReference>
<dbReference type="SFLD" id="SFLDS00019">
    <property type="entry name" value="Glutathione_Transferase_(cytos"/>
    <property type="match status" value="1"/>
</dbReference>
<dbReference type="InterPro" id="IPR004045">
    <property type="entry name" value="Glutathione_S-Trfase_N"/>
</dbReference>
<evidence type="ECO:0000313" key="5">
    <source>
        <dbReference type="Proteomes" id="UP000585507"/>
    </source>
</evidence>
<dbReference type="EMBL" id="JACHBK010000008">
    <property type="protein sequence ID" value="MBB5537114.1"/>
    <property type="molecule type" value="Genomic_DNA"/>
</dbReference>
<dbReference type="InterPro" id="IPR010987">
    <property type="entry name" value="Glutathione-S-Trfase_C-like"/>
</dbReference>
<dbReference type="GO" id="GO:0004364">
    <property type="term" value="F:glutathione transferase activity"/>
    <property type="evidence" value="ECO:0007669"/>
    <property type="project" value="UniProtKB-EC"/>
</dbReference>
<comment type="caution">
    <text evidence="4">The sequence shown here is derived from an EMBL/GenBank/DDBJ whole genome shotgun (WGS) entry which is preliminary data.</text>
</comment>
<accession>A0A7W8UE58</accession>
<dbReference type="SUPFAM" id="SSF47616">
    <property type="entry name" value="GST C-terminal domain-like"/>
    <property type="match status" value="1"/>
</dbReference>
<dbReference type="InterPro" id="IPR036249">
    <property type="entry name" value="Thioredoxin-like_sf"/>
</dbReference>
<organism evidence="4 5">
    <name type="scientific">Rhizobium giardinii</name>
    <dbReference type="NCBI Taxonomy" id="56731"/>
    <lineage>
        <taxon>Bacteria</taxon>
        <taxon>Pseudomonadati</taxon>
        <taxon>Pseudomonadota</taxon>
        <taxon>Alphaproteobacteria</taxon>
        <taxon>Hyphomicrobiales</taxon>
        <taxon>Rhizobiaceae</taxon>
        <taxon>Rhizobium/Agrobacterium group</taxon>
        <taxon>Rhizobium</taxon>
    </lineage>
</organism>
<dbReference type="RefSeq" id="WP_026203970.1">
    <property type="nucleotide sequence ID" value="NZ_JACHBK010000008.1"/>
</dbReference>
<dbReference type="Gene3D" id="3.40.30.10">
    <property type="entry name" value="Glutaredoxin"/>
    <property type="match status" value="1"/>
</dbReference>
<sequence length="223" mass="25681">MKLYMHPVSQTSRPIRLLIAEKGLNVEEEVVDLMTGAHHQEPFISVNPSRQVPVFEDGDLRMTECSAILKYLADKYGMPEYPKDLKKRARVNEIMDWFNTGFYRDWAYNMVYPQIFPHHKRPSEDGQKVAVEWGRDRAGFWLQVLNDHYLGNGNAFLTGDDITIADYLGAGFVACGELIRYDLSRFPNVQAWLERMKALPHWDEVSSVITGFGSSMRDQDFVA</sequence>
<dbReference type="InterPro" id="IPR040079">
    <property type="entry name" value="Glutathione_S-Trfase"/>
</dbReference>
<evidence type="ECO:0000313" key="4">
    <source>
        <dbReference type="EMBL" id="MBB5537114.1"/>
    </source>
</evidence>
<dbReference type="PROSITE" id="PS50405">
    <property type="entry name" value="GST_CTER"/>
    <property type="match status" value="1"/>
</dbReference>
<dbReference type="InterPro" id="IPR036282">
    <property type="entry name" value="Glutathione-S-Trfase_C_sf"/>
</dbReference>
<dbReference type="GO" id="GO:0006749">
    <property type="term" value="P:glutathione metabolic process"/>
    <property type="evidence" value="ECO:0007669"/>
    <property type="project" value="TreeGrafter"/>
</dbReference>